<dbReference type="Gene3D" id="2.60.120.260">
    <property type="entry name" value="Galactose-binding domain-like"/>
    <property type="match status" value="1"/>
</dbReference>
<dbReference type="AlphaFoldDB" id="A0A7E4VFL0"/>
<accession>A0A7E4VFL0</accession>
<dbReference type="WBParaSite" id="Pan_g19895.t1">
    <property type="protein sequence ID" value="Pan_g19895.t1"/>
    <property type="gene ID" value="Pan_g19895"/>
</dbReference>
<organism evidence="1 2">
    <name type="scientific">Panagrellus redivivus</name>
    <name type="common">Microworm</name>
    <dbReference type="NCBI Taxonomy" id="6233"/>
    <lineage>
        <taxon>Eukaryota</taxon>
        <taxon>Metazoa</taxon>
        <taxon>Ecdysozoa</taxon>
        <taxon>Nematoda</taxon>
        <taxon>Chromadorea</taxon>
        <taxon>Rhabditida</taxon>
        <taxon>Tylenchina</taxon>
        <taxon>Panagrolaimomorpha</taxon>
        <taxon>Panagrolaimoidea</taxon>
        <taxon>Panagrolaimidae</taxon>
        <taxon>Panagrellus</taxon>
    </lineage>
</organism>
<dbReference type="Proteomes" id="UP000492821">
    <property type="component" value="Unassembled WGS sequence"/>
</dbReference>
<dbReference type="PANTHER" id="PTHR46306">
    <property type="entry name" value="BTB/POZ DOMAIN-CONTAINING PROTEIN 9"/>
    <property type="match status" value="1"/>
</dbReference>
<reference evidence="2" key="2">
    <citation type="submission" date="2020-10" db="UniProtKB">
        <authorList>
            <consortium name="WormBaseParasite"/>
        </authorList>
    </citation>
    <scope>IDENTIFICATION</scope>
</reference>
<dbReference type="GO" id="GO:0008344">
    <property type="term" value="P:adult locomotory behavior"/>
    <property type="evidence" value="ECO:0007669"/>
    <property type="project" value="TreeGrafter"/>
</dbReference>
<reference evidence="1" key="1">
    <citation type="journal article" date="2013" name="Genetics">
        <title>The draft genome and transcriptome of Panagrellus redivivus are shaped by the harsh demands of a free-living lifestyle.</title>
        <authorList>
            <person name="Srinivasan J."/>
            <person name="Dillman A.R."/>
            <person name="Macchietto M.G."/>
            <person name="Heikkinen L."/>
            <person name="Lakso M."/>
            <person name="Fracchia K.M."/>
            <person name="Antoshechkin I."/>
            <person name="Mortazavi A."/>
            <person name="Wong G."/>
            <person name="Sternberg P.W."/>
        </authorList>
    </citation>
    <scope>NUCLEOTIDE SEQUENCE [LARGE SCALE GENOMIC DNA]</scope>
    <source>
        <strain evidence="1">MT8872</strain>
    </source>
</reference>
<name>A0A7E4VFL0_PANRE</name>
<dbReference type="GO" id="GO:0050804">
    <property type="term" value="P:modulation of chemical synaptic transmission"/>
    <property type="evidence" value="ECO:0007669"/>
    <property type="project" value="TreeGrafter"/>
</dbReference>
<protein>
    <submittedName>
        <fullName evidence="2">F5/8 type C domain-containing protein</fullName>
    </submittedName>
</protein>
<dbReference type="GO" id="GO:0048512">
    <property type="term" value="P:circadian behavior"/>
    <property type="evidence" value="ECO:0007669"/>
    <property type="project" value="TreeGrafter"/>
</dbReference>
<evidence type="ECO:0000313" key="2">
    <source>
        <dbReference type="WBParaSite" id="Pan_g19895.t1"/>
    </source>
</evidence>
<dbReference type="PANTHER" id="PTHR46306:SF1">
    <property type="entry name" value="BTB_POZ DOMAIN-CONTAINING PROTEIN 9"/>
    <property type="match status" value="1"/>
</dbReference>
<proteinExistence type="predicted"/>
<dbReference type="GO" id="GO:0005737">
    <property type="term" value="C:cytoplasm"/>
    <property type="evidence" value="ECO:0007669"/>
    <property type="project" value="TreeGrafter"/>
</dbReference>
<evidence type="ECO:0000313" key="1">
    <source>
        <dbReference type="Proteomes" id="UP000492821"/>
    </source>
</evidence>
<keyword evidence="1" id="KW-1185">Reference proteome</keyword>
<sequence>MQNVTSKCLVTSTGIVIPSDNVALASKNAAVIEGCNWHYFNDVVNGYPSSGHTLYQIGRGSITVQLPQPYLLDSMKLCLSNVSSYNIEVSTDKVNWTRIWEDQIGHFVAESNFF</sequence>
<dbReference type="InterPro" id="IPR052407">
    <property type="entry name" value="BTB_POZ_domain_cont_9"/>
</dbReference>